<dbReference type="InterPro" id="IPR011990">
    <property type="entry name" value="TPR-like_helical_dom_sf"/>
</dbReference>
<sequence length="211" mass="23258">MWIERARELYECAIYAGDDTVPSTADRELDAVEAELSLARGRILHLRFLTGEEADPRELPLFERATRLFRELGDRRGEGESSFWEGCYHQLVNGDLDTALPLFERAAELAAQAGDQATLAEVLRHQGIAAHRTGRLDEAREKLTESSRLRREFGLPAGVASNQVGLIRIATAQGRHDEARALADEARALADSCGATRIAAHVEEARATIPT</sequence>
<dbReference type="Gene3D" id="1.25.40.10">
    <property type="entry name" value="Tetratricopeptide repeat domain"/>
    <property type="match status" value="1"/>
</dbReference>
<dbReference type="Pfam" id="PF13424">
    <property type="entry name" value="TPR_12"/>
    <property type="match status" value="1"/>
</dbReference>
<reference evidence="1 2" key="1">
    <citation type="submission" date="2024-09" db="EMBL/GenBank/DDBJ databases">
        <authorList>
            <person name="Sun Q."/>
            <person name="Mori K."/>
        </authorList>
    </citation>
    <scope>NUCLEOTIDE SEQUENCE [LARGE SCALE GENOMIC DNA]</scope>
    <source>
        <strain evidence="1 2">CCM 3426</strain>
    </source>
</reference>
<dbReference type="EMBL" id="JBHMEI010000016">
    <property type="protein sequence ID" value="MFB9204228.1"/>
    <property type="molecule type" value="Genomic_DNA"/>
</dbReference>
<accession>A0ABV5IJJ8</accession>
<evidence type="ECO:0000313" key="1">
    <source>
        <dbReference type="EMBL" id="MFB9204228.1"/>
    </source>
</evidence>
<proteinExistence type="predicted"/>
<organism evidence="1 2">
    <name type="scientific">Nonomuraea spiralis</name>
    <dbReference type="NCBI Taxonomy" id="46182"/>
    <lineage>
        <taxon>Bacteria</taxon>
        <taxon>Bacillati</taxon>
        <taxon>Actinomycetota</taxon>
        <taxon>Actinomycetes</taxon>
        <taxon>Streptosporangiales</taxon>
        <taxon>Streptosporangiaceae</taxon>
        <taxon>Nonomuraea</taxon>
    </lineage>
</organism>
<keyword evidence="2" id="KW-1185">Reference proteome</keyword>
<dbReference type="Proteomes" id="UP001589647">
    <property type="component" value="Unassembled WGS sequence"/>
</dbReference>
<dbReference type="RefSeq" id="WP_189648994.1">
    <property type="nucleotide sequence ID" value="NZ_BMRC01000008.1"/>
</dbReference>
<protein>
    <submittedName>
        <fullName evidence="1">Tetratricopeptide repeat protein</fullName>
    </submittedName>
</protein>
<name>A0ABV5IJJ8_9ACTN</name>
<evidence type="ECO:0000313" key="2">
    <source>
        <dbReference type="Proteomes" id="UP001589647"/>
    </source>
</evidence>
<dbReference type="SUPFAM" id="SSF48452">
    <property type="entry name" value="TPR-like"/>
    <property type="match status" value="1"/>
</dbReference>
<gene>
    <name evidence="1" type="ORF">ACFFV7_23750</name>
</gene>
<comment type="caution">
    <text evidence="1">The sequence shown here is derived from an EMBL/GenBank/DDBJ whole genome shotgun (WGS) entry which is preliminary data.</text>
</comment>